<keyword evidence="2 8" id="KW-0963">Cytoplasm</keyword>
<evidence type="ECO:0000259" key="9">
    <source>
        <dbReference type="Pfam" id="PF01035"/>
    </source>
</evidence>
<dbReference type="InterPro" id="IPR036217">
    <property type="entry name" value="MethylDNA_cys_MeTrfase_DNAb"/>
</dbReference>
<comment type="subcellular location">
    <subcellularLocation>
        <location evidence="8">Cytoplasm</location>
    </subcellularLocation>
</comment>
<organism evidence="10 11">
    <name type="scientific">Helicobacter mastomyrinus</name>
    <dbReference type="NCBI Taxonomy" id="287948"/>
    <lineage>
        <taxon>Bacteria</taxon>
        <taxon>Pseudomonadati</taxon>
        <taxon>Campylobacterota</taxon>
        <taxon>Epsilonproteobacteria</taxon>
        <taxon>Campylobacterales</taxon>
        <taxon>Helicobacteraceae</taxon>
        <taxon>Helicobacter</taxon>
    </lineage>
</organism>
<dbReference type="EMBL" id="CP145316">
    <property type="protein sequence ID" value="XAM17948.1"/>
    <property type="molecule type" value="Genomic_DNA"/>
</dbReference>
<evidence type="ECO:0000313" key="10">
    <source>
        <dbReference type="EMBL" id="XAM17948.1"/>
    </source>
</evidence>
<keyword evidence="3 8" id="KW-0489">Methyltransferase</keyword>
<evidence type="ECO:0000256" key="2">
    <source>
        <dbReference type="ARBA" id="ARBA00022490"/>
    </source>
</evidence>
<dbReference type="InterPro" id="IPR023546">
    <property type="entry name" value="MGMT"/>
</dbReference>
<evidence type="ECO:0000256" key="5">
    <source>
        <dbReference type="ARBA" id="ARBA00022763"/>
    </source>
</evidence>
<dbReference type="PANTHER" id="PTHR10815:SF13">
    <property type="entry name" value="METHYLATED-DNA--PROTEIN-CYSTEINE METHYLTRANSFERASE"/>
    <property type="match status" value="1"/>
</dbReference>
<evidence type="ECO:0000313" key="11">
    <source>
        <dbReference type="Proteomes" id="UP001434737"/>
    </source>
</evidence>
<dbReference type="Gene3D" id="1.10.10.10">
    <property type="entry name" value="Winged helix-like DNA-binding domain superfamily/Winged helix DNA-binding domain"/>
    <property type="match status" value="1"/>
</dbReference>
<dbReference type="Proteomes" id="UP001434737">
    <property type="component" value="Chromosome"/>
</dbReference>
<dbReference type="PROSITE" id="PS00374">
    <property type="entry name" value="MGMT"/>
    <property type="match status" value="1"/>
</dbReference>
<dbReference type="InterPro" id="IPR036631">
    <property type="entry name" value="MGMT_N_sf"/>
</dbReference>
<evidence type="ECO:0000256" key="1">
    <source>
        <dbReference type="ARBA" id="ARBA00001286"/>
    </source>
</evidence>
<name>A0ABZ3F488_9HELI</name>
<dbReference type="SUPFAM" id="SSF46767">
    <property type="entry name" value="Methylated DNA-protein cysteine methyltransferase, C-terminal domain"/>
    <property type="match status" value="1"/>
</dbReference>
<reference evidence="10 11" key="1">
    <citation type="submission" date="2024-02" db="EMBL/GenBank/DDBJ databases">
        <title>Genome and pathogenicity analysis of Helicobacter mastomyrinus isolated from mice.</title>
        <authorList>
            <person name="Zhu L."/>
        </authorList>
    </citation>
    <scope>NUCLEOTIDE SEQUENCE [LARGE SCALE GENOMIC DNA]</scope>
    <source>
        <strain evidence="10 11">Hm-17</strain>
    </source>
</reference>
<dbReference type="GO" id="GO:0003908">
    <property type="term" value="F:methylated-DNA-[protein]-cysteine S-methyltransferase activity"/>
    <property type="evidence" value="ECO:0007669"/>
    <property type="project" value="UniProtKB-EC"/>
</dbReference>
<proteinExistence type="inferred from homology"/>
<dbReference type="GO" id="GO:0032259">
    <property type="term" value="P:methylation"/>
    <property type="evidence" value="ECO:0007669"/>
    <property type="project" value="UniProtKB-KW"/>
</dbReference>
<feature type="domain" description="Methylated-DNA-[protein]-cysteine S-methyltransferase DNA binding" evidence="9">
    <location>
        <begin position="76"/>
        <end position="154"/>
    </location>
</feature>
<protein>
    <recommendedName>
        <fullName evidence="8">Methylated-DNA--protein-cysteine methyltransferase</fullName>
        <ecNumber evidence="8">2.1.1.63</ecNumber>
    </recommendedName>
    <alternativeName>
        <fullName evidence="8">6-O-methylguanine-DNA methyltransferase</fullName>
        <shortName evidence="8">MGMT</shortName>
    </alternativeName>
    <alternativeName>
        <fullName evidence="8">O-6-methylguanine-DNA-alkyltransferase</fullName>
    </alternativeName>
</protein>
<dbReference type="NCBIfam" id="TIGR00589">
    <property type="entry name" value="ogt"/>
    <property type="match status" value="1"/>
</dbReference>
<evidence type="ECO:0000256" key="8">
    <source>
        <dbReference type="HAMAP-Rule" id="MF_00772"/>
    </source>
</evidence>
<dbReference type="RefSeq" id="WP_300859707.1">
    <property type="nucleotide sequence ID" value="NZ_CP145316.1"/>
</dbReference>
<accession>A0ABZ3F488</accession>
<comment type="similarity">
    <text evidence="8">Belongs to the MGMT family.</text>
</comment>
<evidence type="ECO:0000256" key="6">
    <source>
        <dbReference type="ARBA" id="ARBA00023204"/>
    </source>
</evidence>
<dbReference type="EC" id="2.1.1.63" evidence="8"/>
<feature type="active site" description="Nucleophile; methyl group acceptor" evidence="8">
    <location>
        <position position="126"/>
    </location>
</feature>
<sequence>MQEYGGNYILQWDNKPLLLGIYGNKEHITHIFFNPSSQTLSCKTPLSDECASEIQAYLNGNLKYFSIPLLPQGSAFKLRVWEALCNIPYGEVRSYKDIADSIASPKASRAVGNANHNNPLMILIPCHRVVRSNGALGGYALGVDIKARLLHLEQKYKNRI</sequence>
<gene>
    <name evidence="10" type="ORF">V3I05_09715</name>
</gene>
<dbReference type="InterPro" id="IPR036388">
    <property type="entry name" value="WH-like_DNA-bd_sf"/>
</dbReference>
<dbReference type="HAMAP" id="MF_00772">
    <property type="entry name" value="OGT"/>
    <property type="match status" value="1"/>
</dbReference>
<dbReference type="InterPro" id="IPR014048">
    <property type="entry name" value="MethylDNA_cys_MeTrfase_DNA-bd"/>
</dbReference>
<dbReference type="CDD" id="cd06445">
    <property type="entry name" value="ATase"/>
    <property type="match status" value="1"/>
</dbReference>
<comment type="miscellaneous">
    <text evidence="8">This enzyme catalyzes only one turnover and therefore is not strictly catalytic. According to one definition, an enzyme is a biocatalyst that acts repeatedly and over many reaction cycles.</text>
</comment>
<keyword evidence="6 8" id="KW-0234">DNA repair</keyword>
<dbReference type="SUPFAM" id="SSF53155">
    <property type="entry name" value="Methylated DNA-protein cysteine methyltransferase domain"/>
    <property type="match status" value="1"/>
</dbReference>
<comment type="catalytic activity">
    <reaction evidence="1 8">
        <text>a 4-O-methyl-thymidine in DNA + L-cysteinyl-[protein] = a thymidine in DNA + S-methyl-L-cysteinyl-[protein]</text>
        <dbReference type="Rhea" id="RHEA:53428"/>
        <dbReference type="Rhea" id="RHEA-COMP:10131"/>
        <dbReference type="Rhea" id="RHEA-COMP:10132"/>
        <dbReference type="Rhea" id="RHEA-COMP:13555"/>
        <dbReference type="Rhea" id="RHEA-COMP:13556"/>
        <dbReference type="ChEBI" id="CHEBI:29950"/>
        <dbReference type="ChEBI" id="CHEBI:82612"/>
        <dbReference type="ChEBI" id="CHEBI:137386"/>
        <dbReference type="ChEBI" id="CHEBI:137387"/>
        <dbReference type="EC" id="2.1.1.63"/>
    </reaction>
</comment>
<keyword evidence="4 8" id="KW-0808">Transferase</keyword>
<keyword evidence="5 8" id="KW-0227">DNA damage</keyword>
<evidence type="ECO:0000256" key="4">
    <source>
        <dbReference type="ARBA" id="ARBA00022679"/>
    </source>
</evidence>
<dbReference type="InterPro" id="IPR001497">
    <property type="entry name" value="MethylDNA_cys_MeTrfase_AS"/>
</dbReference>
<evidence type="ECO:0000256" key="3">
    <source>
        <dbReference type="ARBA" id="ARBA00022603"/>
    </source>
</evidence>
<comment type="catalytic activity">
    <reaction evidence="7 8">
        <text>a 6-O-methyl-2'-deoxyguanosine in DNA + L-cysteinyl-[protein] = S-methyl-L-cysteinyl-[protein] + a 2'-deoxyguanosine in DNA</text>
        <dbReference type="Rhea" id="RHEA:24000"/>
        <dbReference type="Rhea" id="RHEA-COMP:10131"/>
        <dbReference type="Rhea" id="RHEA-COMP:10132"/>
        <dbReference type="Rhea" id="RHEA-COMP:11367"/>
        <dbReference type="Rhea" id="RHEA-COMP:11368"/>
        <dbReference type="ChEBI" id="CHEBI:29950"/>
        <dbReference type="ChEBI" id="CHEBI:82612"/>
        <dbReference type="ChEBI" id="CHEBI:85445"/>
        <dbReference type="ChEBI" id="CHEBI:85448"/>
        <dbReference type="EC" id="2.1.1.63"/>
    </reaction>
</comment>
<dbReference type="PANTHER" id="PTHR10815">
    <property type="entry name" value="METHYLATED-DNA--PROTEIN-CYSTEINE METHYLTRANSFERASE"/>
    <property type="match status" value="1"/>
</dbReference>
<keyword evidence="11" id="KW-1185">Reference proteome</keyword>
<comment type="function">
    <text evidence="8">Involved in the cellular defense against the biological effects of O6-methylguanine (O6-MeG) and O4-methylthymine (O4-MeT) in DNA. Repairs the methylated nucleobase in DNA by stoichiometrically transferring the methyl group to a cysteine residue in the enzyme. This is a suicide reaction: the enzyme is irreversibly inactivated.</text>
</comment>
<evidence type="ECO:0000256" key="7">
    <source>
        <dbReference type="ARBA" id="ARBA00049348"/>
    </source>
</evidence>
<dbReference type="Pfam" id="PF01035">
    <property type="entry name" value="DNA_binding_1"/>
    <property type="match status" value="1"/>
</dbReference>